<gene>
    <name evidence="7" type="ORF">H8S08_04005</name>
</gene>
<protein>
    <submittedName>
        <fullName evidence="7">4Fe-4S dicluster domain-containing protein</fullName>
    </submittedName>
</protein>
<evidence type="ECO:0000313" key="8">
    <source>
        <dbReference type="Proteomes" id="UP000636891"/>
    </source>
</evidence>
<keyword evidence="4" id="KW-0408">Iron</keyword>
<comment type="caution">
    <text evidence="7">The sequence shown here is derived from an EMBL/GenBank/DDBJ whole genome shotgun (WGS) entry which is preliminary data.</text>
</comment>
<keyword evidence="5" id="KW-0411">Iron-sulfur</keyword>
<dbReference type="RefSeq" id="WP_055202609.1">
    <property type="nucleotide sequence ID" value="NZ_JACOOK010000002.1"/>
</dbReference>
<keyword evidence="2" id="KW-0479">Metal-binding</keyword>
<organism evidence="7 8">
    <name type="scientific">Alistipes hominis</name>
    <dbReference type="NCBI Taxonomy" id="2763015"/>
    <lineage>
        <taxon>Bacteria</taxon>
        <taxon>Pseudomonadati</taxon>
        <taxon>Bacteroidota</taxon>
        <taxon>Bacteroidia</taxon>
        <taxon>Bacteroidales</taxon>
        <taxon>Rikenellaceae</taxon>
        <taxon>Alistipes</taxon>
    </lineage>
</organism>
<feature type="domain" description="4Fe-4S ferredoxin-type" evidence="6">
    <location>
        <begin position="12"/>
        <end position="42"/>
    </location>
</feature>
<dbReference type="Proteomes" id="UP000636891">
    <property type="component" value="Unassembled WGS sequence"/>
</dbReference>
<proteinExistence type="predicted"/>
<evidence type="ECO:0000256" key="2">
    <source>
        <dbReference type="ARBA" id="ARBA00022723"/>
    </source>
</evidence>
<evidence type="ECO:0000259" key="6">
    <source>
        <dbReference type="PROSITE" id="PS51379"/>
    </source>
</evidence>
<evidence type="ECO:0000256" key="1">
    <source>
        <dbReference type="ARBA" id="ARBA00022485"/>
    </source>
</evidence>
<keyword evidence="3" id="KW-0560">Oxidoreductase</keyword>
<accession>A0ABR7CKK2</accession>
<evidence type="ECO:0000256" key="5">
    <source>
        <dbReference type="ARBA" id="ARBA00023014"/>
    </source>
</evidence>
<dbReference type="InterPro" id="IPR017900">
    <property type="entry name" value="4Fe4S_Fe_S_CS"/>
</dbReference>
<dbReference type="PANTHER" id="PTHR43255">
    <property type="entry name" value="IRON-SULFUR-BINDING OXIDOREDUCTASE FADF-RELATED-RELATED"/>
    <property type="match status" value="1"/>
</dbReference>
<evidence type="ECO:0000313" key="7">
    <source>
        <dbReference type="EMBL" id="MBC5616183.1"/>
    </source>
</evidence>
<dbReference type="InterPro" id="IPR017896">
    <property type="entry name" value="4Fe4S_Fe-S-bd"/>
</dbReference>
<reference evidence="7 8" key="1">
    <citation type="submission" date="2020-08" db="EMBL/GenBank/DDBJ databases">
        <title>Genome public.</title>
        <authorList>
            <person name="Liu C."/>
            <person name="Sun Q."/>
        </authorList>
    </citation>
    <scope>NUCLEOTIDE SEQUENCE [LARGE SCALE GENOMIC DNA]</scope>
    <source>
        <strain evidence="7 8">New-7</strain>
    </source>
</reference>
<dbReference type="PANTHER" id="PTHR43255:SF1">
    <property type="entry name" value="IRON-SULFUR-BINDING OXIDOREDUCTASE FADF-RELATED"/>
    <property type="match status" value="1"/>
</dbReference>
<dbReference type="PROSITE" id="PS51379">
    <property type="entry name" value="4FE4S_FER_2"/>
    <property type="match status" value="1"/>
</dbReference>
<name>A0ABR7CKK2_9BACT</name>
<dbReference type="InterPro" id="IPR051460">
    <property type="entry name" value="HdrC_iron-sulfur_subunit"/>
</dbReference>
<dbReference type="PROSITE" id="PS00198">
    <property type="entry name" value="4FE4S_FER_1"/>
    <property type="match status" value="1"/>
</dbReference>
<dbReference type="InterPro" id="IPR009051">
    <property type="entry name" value="Helical_ferredxn"/>
</dbReference>
<evidence type="ECO:0000256" key="4">
    <source>
        <dbReference type="ARBA" id="ARBA00023004"/>
    </source>
</evidence>
<keyword evidence="1" id="KW-0004">4Fe-4S</keyword>
<keyword evidence="8" id="KW-1185">Reference proteome</keyword>
<dbReference type="EMBL" id="JACOOK010000002">
    <property type="protein sequence ID" value="MBC5616183.1"/>
    <property type="molecule type" value="Genomic_DNA"/>
</dbReference>
<dbReference type="SUPFAM" id="SSF46548">
    <property type="entry name" value="alpha-helical ferredoxin"/>
    <property type="match status" value="1"/>
</dbReference>
<sequence length="233" mass="26594">MGKYFDMLMEDVRMKEGLTACMNCGICTGVCPAAEFYNYDPRQIVNMVQTKDDDAIEKLLKSDTIWYCGECMSCRPRCPRGNTPGYIIQSLRTLSQKLGFFTESEKGRQQLAIKRTIGQNILTSGYCVKPNFVDPDLHPEQGPVWRWIHDNDKDVFERFGDNYCKVGVGAGRKIDDRSMEEIRSIFEVTGGMRFFENIETCSDKKAKEMGYEKAGDDYFHDVFTTNSGQHSGK</sequence>
<evidence type="ECO:0000256" key="3">
    <source>
        <dbReference type="ARBA" id="ARBA00023002"/>
    </source>
</evidence>
<dbReference type="Gene3D" id="1.10.1060.10">
    <property type="entry name" value="Alpha-helical ferredoxin"/>
    <property type="match status" value="1"/>
</dbReference>
<dbReference type="Pfam" id="PF13183">
    <property type="entry name" value="Fer4_8"/>
    <property type="match status" value="1"/>
</dbReference>